<dbReference type="Gene3D" id="2.60.340.10">
    <property type="entry name" value="baseplate structural protein gp8, domain 1"/>
    <property type="match status" value="1"/>
</dbReference>
<dbReference type="EMBL" id="HE978309">
    <property type="protein sequence ID" value="CEO90744.1"/>
    <property type="molecule type" value="Genomic_DNA"/>
</dbReference>
<keyword evidence="3" id="KW-1185">Reference proteome</keyword>
<dbReference type="OrthoDB" id="4009at10239"/>
<dbReference type="InterPro" id="IPR015298">
    <property type="entry name" value="Phage_T4_Gp8"/>
</dbReference>
<sequence>MANENSVIYRSIITSKFRTEKLLNFYNSVGDGANQITIYGTFGRSEPWSENEKEVGFAPPYPTDSTAGVVDMWTHMMGAVKINKSLLDAVIPRKDWGDTGQDNPRTFFINDIVVVNSAPYNRTDVGSGWMVYRVTDVPDRGYCSISSIDAKVECLKLGGKWTPTHESIAPPVGKGDSIDMGDGYRWEYLYTIPPDAAINRCTNEHIVVPFPDELRQDPARWGYDNVITWYNDYNLLYRLKVVTLRFQAYMDSAQFPTTALVGNTGFRQLSIILNPLEKKARPSDPDVKAVQDKYRPQDLEPHSGEMIYMENRQPIVRSLDQTELVSVLFEF</sequence>
<dbReference type="Pfam" id="PF09215">
    <property type="entry name" value="Phage-Gp8"/>
    <property type="match status" value="1"/>
</dbReference>
<evidence type="ECO:0000313" key="2">
    <source>
        <dbReference type="EMBL" id="CEO90744.1"/>
    </source>
</evidence>
<protein>
    <submittedName>
        <fullName evidence="2">Putative baseplate wedge subunit</fullName>
    </submittedName>
</protein>
<dbReference type="SUPFAM" id="SSF89433">
    <property type="entry name" value="Baseplate structural protein gp8"/>
    <property type="match status" value="1"/>
</dbReference>
<dbReference type="KEGG" id="vg:23301180"/>
<proteinExistence type="predicted"/>
<dbReference type="Proteomes" id="UP000203896">
    <property type="component" value="Segment"/>
</dbReference>
<reference evidence="2 3" key="1">
    <citation type="submission" date="2012-08" db="EMBL/GenBank/DDBJ databases">
        <title>Selection and characterization of a candidate therapeutic bacteriophage that lyses the German Escherichia coli O104:H4 outbreak strain.</title>
        <authorList>
            <person name="Merabishvilli M."/>
            <person name="De Vos D."/>
            <person name="Verbeken G."/>
            <person name="Kropinski A."/>
            <person name="Vandenheuvel D."/>
            <person name="Lavigne R."/>
            <person name="Wattiau P."/>
            <person name="Mast J."/>
            <person name="Ragimbeau C."/>
            <person name="Mossong J."/>
            <person name="Scheres J."/>
            <person name="Chanishvili N."/>
            <person name="Vaneechoutte M."/>
            <person name="Pirnay J.P."/>
        </authorList>
    </citation>
    <scope>NUCLEOTIDE SEQUENCE [LARGE SCALE GENOMIC DNA]</scope>
</reference>
<dbReference type="GeneID" id="23301180"/>
<evidence type="ECO:0000259" key="1">
    <source>
        <dbReference type="Pfam" id="PF09215"/>
    </source>
</evidence>
<dbReference type="Gene3D" id="2.170.290.10">
    <property type="entry name" value="baseplate structural protein gp8, domain 2"/>
    <property type="match status" value="1"/>
</dbReference>
<evidence type="ECO:0000313" key="3">
    <source>
        <dbReference type="Proteomes" id="UP000203896"/>
    </source>
</evidence>
<gene>
    <name evidence="2" type="ORF">BN201_0141</name>
</gene>
<dbReference type="RefSeq" id="YP_009118824.1">
    <property type="nucleotide sequence ID" value="NC_025425.1"/>
</dbReference>
<name>A0A0B7MJB5_9CAUD</name>
<organism evidence="2 3">
    <name type="scientific">Enterobacteria phage GEC-3S</name>
    <dbReference type="NCBI Taxonomy" id="1222338"/>
    <lineage>
        <taxon>Viruses</taxon>
        <taxon>Duplodnaviria</taxon>
        <taxon>Heunggongvirae</taxon>
        <taxon>Uroviricota</taxon>
        <taxon>Caudoviricetes</taxon>
        <taxon>Pantevenvirales</taxon>
        <taxon>Straboviridae</taxon>
        <taxon>Krischvirus</taxon>
        <taxon>Krischvirus gec3s</taxon>
    </lineage>
</organism>
<accession>A0A0B7MJB5</accession>
<feature type="domain" description="Bacteriophage T4 Gp8" evidence="1">
    <location>
        <begin position="11"/>
        <end position="331"/>
    </location>
</feature>
<dbReference type="InterPro" id="IPR036327">
    <property type="entry name" value="Gp8_sf"/>
</dbReference>